<accession>A0A502IM49</accession>
<dbReference type="InterPro" id="IPR025194">
    <property type="entry name" value="RodZ-like_C"/>
</dbReference>
<proteinExistence type="predicted"/>
<feature type="domain" description="Cytoskeleton protein RodZ-like C-terminal" evidence="3">
    <location>
        <begin position="226"/>
        <end position="294"/>
    </location>
</feature>
<feature type="compositionally biased region" description="Low complexity" evidence="1">
    <location>
        <begin position="154"/>
        <end position="184"/>
    </location>
</feature>
<reference evidence="4 5" key="1">
    <citation type="submission" date="2018-11" db="EMBL/GenBank/DDBJ databases">
        <title>Phylogenetic determinants of toxin gene distribution in genomes of Brevibacillus laterosporus.</title>
        <authorList>
            <person name="Glare T.R."/>
            <person name="Durrant A."/>
            <person name="Berry C."/>
            <person name="Palma L."/>
            <person name="Ormskirk M."/>
            <person name="Cox M.O."/>
        </authorList>
    </citation>
    <scope>NUCLEOTIDE SEQUENCE [LARGE SCALE GENOMIC DNA]</scope>
    <source>
        <strain evidence="4 5">1821L</strain>
    </source>
</reference>
<dbReference type="InterPro" id="IPR050400">
    <property type="entry name" value="Bact_Cytoskel_RodZ"/>
</dbReference>
<dbReference type="Proteomes" id="UP000319432">
    <property type="component" value="Chromosome"/>
</dbReference>
<keyword evidence="2" id="KW-0472">Membrane</keyword>
<dbReference type="PANTHER" id="PTHR34475:SF1">
    <property type="entry name" value="CYTOSKELETON PROTEIN RODZ"/>
    <property type="match status" value="1"/>
</dbReference>
<evidence type="ECO:0000313" key="5">
    <source>
        <dbReference type="Proteomes" id="UP000319432"/>
    </source>
</evidence>
<dbReference type="AlphaFoldDB" id="A0A502IM49"/>
<dbReference type="PANTHER" id="PTHR34475">
    <property type="match status" value="1"/>
</dbReference>
<dbReference type="Gene3D" id="1.10.260.40">
    <property type="entry name" value="lambda repressor-like DNA-binding domains"/>
    <property type="match status" value="1"/>
</dbReference>
<dbReference type="InterPro" id="IPR010982">
    <property type="entry name" value="Lambda_DNA-bd_dom_sf"/>
</dbReference>
<keyword evidence="5" id="KW-1185">Reference proteome</keyword>
<evidence type="ECO:0000313" key="4">
    <source>
        <dbReference type="EMBL" id="QDX94914.1"/>
    </source>
</evidence>
<keyword evidence="2" id="KW-1133">Transmembrane helix</keyword>
<dbReference type="OrthoDB" id="9797543at2"/>
<feature type="transmembrane region" description="Helical" evidence="2">
    <location>
        <begin position="105"/>
        <end position="126"/>
    </location>
</feature>
<keyword evidence="2" id="KW-0812">Transmembrane</keyword>
<dbReference type="Pfam" id="PF13413">
    <property type="entry name" value="HTH_25"/>
    <property type="match status" value="1"/>
</dbReference>
<evidence type="ECO:0000256" key="1">
    <source>
        <dbReference type="SAM" id="MobiDB-lite"/>
    </source>
</evidence>
<name>A0A502IM49_BRELA</name>
<dbReference type="Pfam" id="PF13464">
    <property type="entry name" value="RodZ_C"/>
    <property type="match status" value="1"/>
</dbReference>
<gene>
    <name evidence="4" type="ORF">EEL30_23075</name>
</gene>
<dbReference type="InterPro" id="IPR001387">
    <property type="entry name" value="Cro/C1-type_HTH"/>
</dbReference>
<evidence type="ECO:0000256" key="2">
    <source>
        <dbReference type="SAM" id="Phobius"/>
    </source>
</evidence>
<evidence type="ECO:0000259" key="3">
    <source>
        <dbReference type="Pfam" id="PF13464"/>
    </source>
</evidence>
<organism evidence="4 5">
    <name type="scientific">Brevibacillus laterosporus</name>
    <name type="common">Bacillus laterosporus</name>
    <dbReference type="NCBI Taxonomy" id="1465"/>
    <lineage>
        <taxon>Bacteria</taxon>
        <taxon>Bacillati</taxon>
        <taxon>Bacillota</taxon>
        <taxon>Bacilli</taxon>
        <taxon>Bacillales</taxon>
        <taxon>Paenibacillaceae</taxon>
        <taxon>Brevibacillus</taxon>
    </lineage>
</organism>
<dbReference type="EMBL" id="CP033464">
    <property type="protein sequence ID" value="QDX94914.1"/>
    <property type="molecule type" value="Genomic_DNA"/>
</dbReference>
<dbReference type="CDD" id="cd00093">
    <property type="entry name" value="HTH_XRE"/>
    <property type="match status" value="1"/>
</dbReference>
<dbReference type="SUPFAM" id="SSF47413">
    <property type="entry name" value="lambda repressor-like DNA-binding domains"/>
    <property type="match status" value="1"/>
</dbReference>
<dbReference type="GO" id="GO:0003677">
    <property type="term" value="F:DNA binding"/>
    <property type="evidence" value="ECO:0007669"/>
    <property type="project" value="InterPro"/>
</dbReference>
<feature type="region of interest" description="Disordered" evidence="1">
    <location>
        <begin position="130"/>
        <end position="202"/>
    </location>
</feature>
<protein>
    <submittedName>
        <fullName evidence="4">Helix-turn-helix domain-containing protein</fullName>
    </submittedName>
</protein>
<sequence length="306" mass="33746">MSELGHVLKRAREEKGISLNDIQKMTKIQTRYLEAIERGDFHMLPGHFYAKAFIKSYAEAVGLDPNQIVEHYQADLPSQPSQEQVERLQRRHVVQRRSPFQTGRWVAPTLLTLFIILVVGVVYMALVNRDNTPPTVQRPPEGIIDTTQGGGGVPTPNQTPGQGQAPTTPGTATPPATTTPPDGTIPETNLPEPDEGTSTLTFESQQGKYYNYKVGNTDKISVTIKATHGACWVQVRDKDSGKKLFEATLQKGEEKTVDAQDTAFLHLGYSPAVEVLVNQVPITMSDIKAQTAKFNFTLQKEEIPAP</sequence>